<keyword evidence="4 6" id="KW-1133">Transmembrane helix</keyword>
<dbReference type="PIRSF" id="PIRSF006324">
    <property type="entry name" value="LeuE"/>
    <property type="match status" value="1"/>
</dbReference>
<evidence type="ECO:0000256" key="5">
    <source>
        <dbReference type="ARBA" id="ARBA00023136"/>
    </source>
</evidence>
<evidence type="ECO:0000313" key="8">
    <source>
        <dbReference type="Proteomes" id="UP000680067"/>
    </source>
</evidence>
<dbReference type="InterPro" id="IPR001123">
    <property type="entry name" value="LeuE-type"/>
</dbReference>
<organism evidence="7 8">
    <name type="scientific">Undibacterium luofuense</name>
    <dbReference type="NCBI Taxonomy" id="2828733"/>
    <lineage>
        <taxon>Bacteria</taxon>
        <taxon>Pseudomonadati</taxon>
        <taxon>Pseudomonadota</taxon>
        <taxon>Betaproteobacteria</taxon>
        <taxon>Burkholderiales</taxon>
        <taxon>Oxalobacteraceae</taxon>
        <taxon>Undibacterium</taxon>
    </lineage>
</organism>
<protein>
    <submittedName>
        <fullName evidence="7">LysE family translocator</fullName>
    </submittedName>
</protein>
<dbReference type="PANTHER" id="PTHR30086:SF20">
    <property type="entry name" value="ARGININE EXPORTER PROTEIN ARGO-RELATED"/>
    <property type="match status" value="1"/>
</dbReference>
<dbReference type="GO" id="GO:0015171">
    <property type="term" value="F:amino acid transmembrane transporter activity"/>
    <property type="evidence" value="ECO:0007669"/>
    <property type="project" value="TreeGrafter"/>
</dbReference>
<dbReference type="Pfam" id="PF01810">
    <property type="entry name" value="LysE"/>
    <property type="match status" value="1"/>
</dbReference>
<dbReference type="EMBL" id="JAGSPN010000017">
    <property type="protein sequence ID" value="MBR7784018.1"/>
    <property type="molecule type" value="Genomic_DNA"/>
</dbReference>
<keyword evidence="3 6" id="KW-0812">Transmembrane</keyword>
<evidence type="ECO:0000313" key="7">
    <source>
        <dbReference type="EMBL" id="MBR7784018.1"/>
    </source>
</evidence>
<accession>A0A941DN95</accession>
<proteinExistence type="predicted"/>
<dbReference type="GO" id="GO:0005886">
    <property type="term" value="C:plasma membrane"/>
    <property type="evidence" value="ECO:0007669"/>
    <property type="project" value="UniProtKB-SubCell"/>
</dbReference>
<feature type="transmembrane region" description="Helical" evidence="6">
    <location>
        <begin position="113"/>
        <end position="135"/>
    </location>
</feature>
<evidence type="ECO:0000256" key="3">
    <source>
        <dbReference type="ARBA" id="ARBA00022692"/>
    </source>
</evidence>
<evidence type="ECO:0000256" key="2">
    <source>
        <dbReference type="ARBA" id="ARBA00022475"/>
    </source>
</evidence>
<feature type="transmembrane region" description="Helical" evidence="6">
    <location>
        <begin position="183"/>
        <end position="204"/>
    </location>
</feature>
<feature type="transmembrane region" description="Helical" evidence="6">
    <location>
        <begin position="147"/>
        <end position="171"/>
    </location>
</feature>
<keyword evidence="5 6" id="KW-0472">Membrane</keyword>
<dbReference type="PANTHER" id="PTHR30086">
    <property type="entry name" value="ARGININE EXPORTER PROTEIN ARGO"/>
    <property type="match status" value="1"/>
</dbReference>
<sequence>MNYQSLALFTLTEAALSLSPGPAVMMVITCALTQGWRRSVYATLGILSGNAIYFALSASGISGVILSAPGLFVTIKYLGALYLVYLGVSALTGRPSPLTISQLKRTSQSPISIYLQALMLQLTNPKTLLMFIAILPQFVDVSQPVGYQILLLAICSIIPEWFILLGYGIAASRTRHLIAEEKYALITERVAGLLVLFAALMVVIN</sequence>
<reference evidence="7" key="1">
    <citation type="submission" date="2021-04" db="EMBL/GenBank/DDBJ databases">
        <title>novel species isolated from subtropical streams in China.</title>
        <authorList>
            <person name="Lu H."/>
        </authorList>
    </citation>
    <scope>NUCLEOTIDE SEQUENCE</scope>
    <source>
        <strain evidence="7">LFS511W</strain>
    </source>
</reference>
<dbReference type="Proteomes" id="UP000680067">
    <property type="component" value="Unassembled WGS sequence"/>
</dbReference>
<keyword evidence="2" id="KW-1003">Cell membrane</keyword>
<name>A0A941DN95_9BURK</name>
<evidence type="ECO:0000256" key="6">
    <source>
        <dbReference type="SAM" id="Phobius"/>
    </source>
</evidence>
<dbReference type="RefSeq" id="WP_212689293.1">
    <property type="nucleotide sequence ID" value="NZ_JAGSPN010000017.1"/>
</dbReference>
<feature type="transmembrane region" description="Helical" evidence="6">
    <location>
        <begin position="40"/>
        <end position="65"/>
    </location>
</feature>
<dbReference type="AlphaFoldDB" id="A0A941DN95"/>
<evidence type="ECO:0000256" key="1">
    <source>
        <dbReference type="ARBA" id="ARBA00004651"/>
    </source>
</evidence>
<gene>
    <name evidence="7" type="ORF">KDM89_17875</name>
</gene>
<feature type="transmembrane region" description="Helical" evidence="6">
    <location>
        <begin position="6"/>
        <end position="28"/>
    </location>
</feature>
<feature type="transmembrane region" description="Helical" evidence="6">
    <location>
        <begin position="71"/>
        <end position="92"/>
    </location>
</feature>
<comment type="caution">
    <text evidence="7">The sequence shown here is derived from an EMBL/GenBank/DDBJ whole genome shotgun (WGS) entry which is preliminary data.</text>
</comment>
<evidence type="ECO:0000256" key="4">
    <source>
        <dbReference type="ARBA" id="ARBA00022989"/>
    </source>
</evidence>
<comment type="subcellular location">
    <subcellularLocation>
        <location evidence="1">Cell membrane</location>
        <topology evidence="1">Multi-pass membrane protein</topology>
    </subcellularLocation>
</comment>
<keyword evidence="8" id="KW-1185">Reference proteome</keyword>